<comment type="caution">
    <text evidence="2">The sequence shown here is derived from an EMBL/GenBank/DDBJ whole genome shotgun (WGS) entry which is preliminary data.</text>
</comment>
<sequence>MVSTNGMVALHLALVLLACYKIWWAAFWVMLVVCRCFKEWEEQGVRCICSSCRLQGLFVVLIPHTTVPSDVLICLLEFVGYVWTHKESLA</sequence>
<protein>
    <submittedName>
        <fullName evidence="2">Uncharacterized protein</fullName>
    </submittedName>
</protein>
<reference evidence="2" key="2">
    <citation type="submission" date="2023-06" db="EMBL/GenBank/DDBJ databases">
        <authorList>
            <consortium name="Lawrence Berkeley National Laboratory"/>
            <person name="Mondo S.J."/>
            <person name="Hensen N."/>
            <person name="Bonometti L."/>
            <person name="Westerberg I."/>
            <person name="Brannstrom I.O."/>
            <person name="Guillou S."/>
            <person name="Cros-Aarteil S."/>
            <person name="Calhoun S."/>
            <person name="Haridas S."/>
            <person name="Kuo A."/>
            <person name="Pangilinan J."/>
            <person name="Riley R."/>
            <person name="Labutti K."/>
            <person name="Andreopoulos B."/>
            <person name="Lipzen A."/>
            <person name="Chen C."/>
            <person name="Yanf M."/>
            <person name="Daum C."/>
            <person name="Ng V."/>
            <person name="Clum A."/>
            <person name="Steindorff A."/>
            <person name="Ohm R."/>
            <person name="Martin F."/>
            <person name="Silar P."/>
            <person name="Natvig D."/>
            <person name="Lalanne C."/>
            <person name="Gautier V."/>
            <person name="Ament-Velasquez S.L."/>
            <person name="Kruys A."/>
            <person name="Hutchinson M.I."/>
            <person name="Powell A.J."/>
            <person name="Barry K."/>
            <person name="Miller A.N."/>
            <person name="Grigoriev I.V."/>
            <person name="Debuchy R."/>
            <person name="Gladieux P."/>
            <person name="Thoren M.H."/>
            <person name="Johannesson H."/>
        </authorList>
    </citation>
    <scope>NUCLEOTIDE SEQUENCE</scope>
    <source>
        <strain evidence="2">CBS 333.67</strain>
    </source>
</reference>
<evidence type="ECO:0000313" key="2">
    <source>
        <dbReference type="EMBL" id="KAK3310920.1"/>
    </source>
</evidence>
<feature type="transmembrane region" description="Helical" evidence="1">
    <location>
        <begin position="12"/>
        <end position="33"/>
    </location>
</feature>
<evidence type="ECO:0000256" key="1">
    <source>
        <dbReference type="SAM" id="Phobius"/>
    </source>
</evidence>
<proteinExistence type="predicted"/>
<feature type="non-terminal residue" evidence="2">
    <location>
        <position position="90"/>
    </location>
</feature>
<name>A0AAJ0H3M3_9PEZI</name>
<accession>A0AAJ0H3M3</accession>
<dbReference type="GeneID" id="87887288"/>
<keyword evidence="1" id="KW-0472">Membrane</keyword>
<keyword evidence="1" id="KW-1133">Transmembrane helix</keyword>
<reference evidence="2" key="1">
    <citation type="journal article" date="2023" name="Mol. Phylogenet. Evol.">
        <title>Genome-scale phylogeny and comparative genomics of the fungal order Sordariales.</title>
        <authorList>
            <person name="Hensen N."/>
            <person name="Bonometti L."/>
            <person name="Westerberg I."/>
            <person name="Brannstrom I.O."/>
            <person name="Guillou S."/>
            <person name="Cros-Aarteil S."/>
            <person name="Calhoun S."/>
            <person name="Haridas S."/>
            <person name="Kuo A."/>
            <person name="Mondo S."/>
            <person name="Pangilinan J."/>
            <person name="Riley R."/>
            <person name="LaButti K."/>
            <person name="Andreopoulos B."/>
            <person name="Lipzen A."/>
            <person name="Chen C."/>
            <person name="Yan M."/>
            <person name="Daum C."/>
            <person name="Ng V."/>
            <person name="Clum A."/>
            <person name="Steindorff A."/>
            <person name="Ohm R.A."/>
            <person name="Martin F."/>
            <person name="Silar P."/>
            <person name="Natvig D.O."/>
            <person name="Lalanne C."/>
            <person name="Gautier V."/>
            <person name="Ament-Velasquez S.L."/>
            <person name="Kruys A."/>
            <person name="Hutchinson M.I."/>
            <person name="Powell A.J."/>
            <person name="Barry K."/>
            <person name="Miller A.N."/>
            <person name="Grigoriev I.V."/>
            <person name="Debuchy R."/>
            <person name="Gladieux P."/>
            <person name="Hiltunen Thoren M."/>
            <person name="Johannesson H."/>
        </authorList>
    </citation>
    <scope>NUCLEOTIDE SEQUENCE</scope>
    <source>
        <strain evidence="2">CBS 333.67</strain>
    </source>
</reference>
<dbReference type="AlphaFoldDB" id="A0AAJ0H3M3"/>
<organism evidence="2 3">
    <name type="scientific">Chaetomium strumarium</name>
    <dbReference type="NCBI Taxonomy" id="1170767"/>
    <lineage>
        <taxon>Eukaryota</taxon>
        <taxon>Fungi</taxon>
        <taxon>Dikarya</taxon>
        <taxon>Ascomycota</taxon>
        <taxon>Pezizomycotina</taxon>
        <taxon>Sordariomycetes</taxon>
        <taxon>Sordariomycetidae</taxon>
        <taxon>Sordariales</taxon>
        <taxon>Chaetomiaceae</taxon>
        <taxon>Chaetomium</taxon>
    </lineage>
</organism>
<keyword evidence="1" id="KW-0812">Transmembrane</keyword>
<keyword evidence="3" id="KW-1185">Reference proteome</keyword>
<dbReference type="Proteomes" id="UP001273166">
    <property type="component" value="Unassembled WGS sequence"/>
</dbReference>
<dbReference type="RefSeq" id="XP_062726700.1">
    <property type="nucleotide sequence ID" value="XM_062868459.1"/>
</dbReference>
<dbReference type="EMBL" id="JAUDZG010000001">
    <property type="protein sequence ID" value="KAK3310920.1"/>
    <property type="molecule type" value="Genomic_DNA"/>
</dbReference>
<gene>
    <name evidence="2" type="ORF">B0T15DRAFT_519872</name>
</gene>
<evidence type="ECO:0000313" key="3">
    <source>
        <dbReference type="Proteomes" id="UP001273166"/>
    </source>
</evidence>